<keyword evidence="3 9" id="KW-0645">Protease</keyword>
<evidence type="ECO:0000256" key="12">
    <source>
        <dbReference type="SAM" id="MobiDB-lite"/>
    </source>
</evidence>
<keyword evidence="4 9" id="KW-0812">Transmembrane</keyword>
<keyword evidence="8 9" id="KW-0472">Membrane</keyword>
<comment type="similarity">
    <text evidence="1 9 11">Belongs to the peptidase A8 family.</text>
</comment>
<dbReference type="HAMAP" id="MF_00161">
    <property type="entry name" value="LspA"/>
    <property type="match status" value="1"/>
</dbReference>
<sequence>MQGPPGASLSVRPARPLLVLLLTLAVLVVVVDQATKIWAVAALTEGERIPVLGDLLGLTLLYNPGAALSIATGMTWVFTIAAVAVSVIILRISAKLGSRAWAITLGLLLGGAVGNLIDRLVRDPGFAQGHVVDFIAYGSWFVGNVADIAIVVAAGLVILLSLRGTGIDGTRESDQPAGAEDDVPDDVPPPPVPPSGARGETA</sequence>
<evidence type="ECO:0000256" key="6">
    <source>
        <dbReference type="ARBA" id="ARBA00022801"/>
    </source>
</evidence>
<proteinExistence type="inferred from homology"/>
<accession>A0A939LSF6</accession>
<evidence type="ECO:0000256" key="2">
    <source>
        <dbReference type="ARBA" id="ARBA00022475"/>
    </source>
</evidence>
<gene>
    <name evidence="9 13" type="primary">lspA</name>
    <name evidence="13" type="ORF">J4G33_15705</name>
</gene>
<feature type="transmembrane region" description="Helical" evidence="9">
    <location>
        <begin position="66"/>
        <end position="88"/>
    </location>
</feature>
<evidence type="ECO:0000313" key="13">
    <source>
        <dbReference type="EMBL" id="MBO1753253.1"/>
    </source>
</evidence>
<dbReference type="PANTHER" id="PTHR33695">
    <property type="entry name" value="LIPOPROTEIN SIGNAL PEPTIDASE"/>
    <property type="match status" value="1"/>
</dbReference>
<dbReference type="GO" id="GO:0004190">
    <property type="term" value="F:aspartic-type endopeptidase activity"/>
    <property type="evidence" value="ECO:0007669"/>
    <property type="project" value="UniProtKB-UniRule"/>
</dbReference>
<feature type="region of interest" description="Disordered" evidence="12">
    <location>
        <begin position="168"/>
        <end position="202"/>
    </location>
</feature>
<dbReference type="GO" id="GO:0005886">
    <property type="term" value="C:plasma membrane"/>
    <property type="evidence" value="ECO:0007669"/>
    <property type="project" value="UniProtKB-SubCell"/>
</dbReference>
<reference evidence="13" key="1">
    <citation type="submission" date="2021-03" db="EMBL/GenBank/DDBJ databases">
        <title>Actinotalea soli sp. nov., isolated from soil.</title>
        <authorList>
            <person name="Ping W."/>
            <person name="Zhang J."/>
        </authorList>
    </citation>
    <scope>NUCLEOTIDE SEQUENCE</scope>
    <source>
        <strain evidence="13">BY-33</strain>
    </source>
</reference>
<evidence type="ECO:0000256" key="10">
    <source>
        <dbReference type="RuleBase" id="RU000594"/>
    </source>
</evidence>
<evidence type="ECO:0000256" key="4">
    <source>
        <dbReference type="ARBA" id="ARBA00022692"/>
    </source>
</evidence>
<keyword evidence="2 9" id="KW-1003">Cell membrane</keyword>
<organism evidence="13 14">
    <name type="scientific">Actinotalea soli</name>
    <dbReference type="NCBI Taxonomy" id="2819234"/>
    <lineage>
        <taxon>Bacteria</taxon>
        <taxon>Bacillati</taxon>
        <taxon>Actinomycetota</taxon>
        <taxon>Actinomycetes</taxon>
        <taxon>Micrococcales</taxon>
        <taxon>Cellulomonadaceae</taxon>
        <taxon>Actinotalea</taxon>
    </lineage>
</organism>
<dbReference type="Proteomes" id="UP000664209">
    <property type="component" value="Unassembled WGS sequence"/>
</dbReference>
<evidence type="ECO:0000256" key="9">
    <source>
        <dbReference type="HAMAP-Rule" id="MF_00161"/>
    </source>
</evidence>
<dbReference type="AlphaFoldDB" id="A0A939LSF6"/>
<comment type="subcellular location">
    <subcellularLocation>
        <location evidence="9">Cell membrane</location>
        <topology evidence="9">Multi-pass membrane protein</topology>
    </subcellularLocation>
</comment>
<keyword evidence="5 9" id="KW-0064">Aspartyl protease</keyword>
<comment type="pathway">
    <text evidence="9">Protein modification; lipoprotein biosynthesis (signal peptide cleavage).</text>
</comment>
<evidence type="ECO:0000256" key="1">
    <source>
        <dbReference type="ARBA" id="ARBA00006139"/>
    </source>
</evidence>
<dbReference type="InterPro" id="IPR001872">
    <property type="entry name" value="Peptidase_A8"/>
</dbReference>
<comment type="catalytic activity">
    <reaction evidence="9 10">
        <text>Release of signal peptides from bacterial membrane prolipoproteins. Hydrolyzes -Xaa-Yaa-Zaa-|-(S,diacylglyceryl)Cys-, in which Xaa is hydrophobic (preferably Leu), and Yaa (Ala or Ser) and Zaa (Gly or Ala) have small, neutral side chains.</text>
        <dbReference type="EC" id="3.4.23.36"/>
    </reaction>
</comment>
<dbReference type="GO" id="GO:0006508">
    <property type="term" value="P:proteolysis"/>
    <property type="evidence" value="ECO:0007669"/>
    <property type="project" value="UniProtKB-KW"/>
</dbReference>
<feature type="active site" evidence="9">
    <location>
        <position position="133"/>
    </location>
</feature>
<evidence type="ECO:0000256" key="5">
    <source>
        <dbReference type="ARBA" id="ARBA00022750"/>
    </source>
</evidence>
<dbReference type="PRINTS" id="PR00781">
    <property type="entry name" value="LIPOSIGPTASE"/>
</dbReference>
<comment type="function">
    <text evidence="9 10">This protein specifically catalyzes the removal of signal peptides from prolipoproteins.</text>
</comment>
<evidence type="ECO:0000256" key="7">
    <source>
        <dbReference type="ARBA" id="ARBA00022989"/>
    </source>
</evidence>
<dbReference type="PROSITE" id="PS00855">
    <property type="entry name" value="SPASE_II"/>
    <property type="match status" value="1"/>
</dbReference>
<evidence type="ECO:0000256" key="11">
    <source>
        <dbReference type="RuleBase" id="RU004181"/>
    </source>
</evidence>
<keyword evidence="14" id="KW-1185">Reference proteome</keyword>
<dbReference type="EMBL" id="JAGEMK010000011">
    <property type="protein sequence ID" value="MBO1753253.1"/>
    <property type="molecule type" value="Genomic_DNA"/>
</dbReference>
<name>A0A939LSF6_9CELL</name>
<feature type="transmembrane region" description="Helical" evidence="9">
    <location>
        <begin position="137"/>
        <end position="162"/>
    </location>
</feature>
<evidence type="ECO:0000313" key="14">
    <source>
        <dbReference type="Proteomes" id="UP000664209"/>
    </source>
</evidence>
<dbReference type="NCBIfam" id="TIGR00077">
    <property type="entry name" value="lspA"/>
    <property type="match status" value="1"/>
</dbReference>
<keyword evidence="6 9" id="KW-0378">Hydrolase</keyword>
<evidence type="ECO:0000256" key="8">
    <source>
        <dbReference type="ARBA" id="ARBA00023136"/>
    </source>
</evidence>
<feature type="transmembrane region" description="Helical" evidence="9">
    <location>
        <begin position="100"/>
        <end position="117"/>
    </location>
</feature>
<comment type="caution">
    <text evidence="9">Lacks conserved residue(s) required for the propagation of feature annotation.</text>
</comment>
<comment type="caution">
    <text evidence="13">The sequence shown here is derived from an EMBL/GenBank/DDBJ whole genome shotgun (WGS) entry which is preliminary data.</text>
</comment>
<keyword evidence="7 9" id="KW-1133">Transmembrane helix</keyword>
<protein>
    <recommendedName>
        <fullName evidence="9">Lipoprotein signal peptidase</fullName>
        <ecNumber evidence="9">3.4.23.36</ecNumber>
    </recommendedName>
    <alternativeName>
        <fullName evidence="9">Prolipoprotein signal peptidase</fullName>
    </alternativeName>
    <alternativeName>
        <fullName evidence="9">Signal peptidase II</fullName>
        <shortName evidence="9">SPase II</shortName>
    </alternativeName>
</protein>
<dbReference type="PANTHER" id="PTHR33695:SF1">
    <property type="entry name" value="LIPOPROTEIN SIGNAL PEPTIDASE"/>
    <property type="match status" value="1"/>
</dbReference>
<evidence type="ECO:0000256" key="3">
    <source>
        <dbReference type="ARBA" id="ARBA00022670"/>
    </source>
</evidence>
<feature type="active site" evidence="9">
    <location>
        <position position="147"/>
    </location>
</feature>
<dbReference type="Pfam" id="PF01252">
    <property type="entry name" value="Peptidase_A8"/>
    <property type="match status" value="1"/>
</dbReference>
<dbReference type="EC" id="3.4.23.36" evidence="9"/>